<reference evidence="1 2" key="1">
    <citation type="submission" date="2019-05" db="EMBL/GenBank/DDBJ databases">
        <title>Another draft genome of Portunus trituberculatus and its Hox gene families provides insights of decapod evolution.</title>
        <authorList>
            <person name="Jeong J.-H."/>
            <person name="Song I."/>
            <person name="Kim S."/>
            <person name="Choi T."/>
            <person name="Kim D."/>
            <person name="Ryu S."/>
            <person name="Kim W."/>
        </authorList>
    </citation>
    <scope>NUCLEOTIDE SEQUENCE [LARGE SCALE GENOMIC DNA]</scope>
    <source>
        <tissue evidence="1">Muscle</tissue>
    </source>
</reference>
<name>A0A5B7DAA1_PORTR</name>
<sequence>MQLARPDEQISLSHVAFPSMMSSVICRPDLNSSTITARVDCEVLKVEFCWGYAGVMIGIK</sequence>
<proteinExistence type="predicted"/>
<dbReference type="EMBL" id="VSRR010000650">
    <property type="protein sequence ID" value="MPC18143.1"/>
    <property type="molecule type" value="Genomic_DNA"/>
</dbReference>
<comment type="caution">
    <text evidence="1">The sequence shown here is derived from an EMBL/GenBank/DDBJ whole genome shotgun (WGS) entry which is preliminary data.</text>
</comment>
<gene>
    <name evidence="1" type="ORF">E2C01_011019</name>
</gene>
<accession>A0A5B7DAA1</accession>
<evidence type="ECO:0000313" key="1">
    <source>
        <dbReference type="EMBL" id="MPC18143.1"/>
    </source>
</evidence>
<organism evidence="1 2">
    <name type="scientific">Portunus trituberculatus</name>
    <name type="common">Swimming crab</name>
    <name type="synonym">Neptunus trituberculatus</name>
    <dbReference type="NCBI Taxonomy" id="210409"/>
    <lineage>
        <taxon>Eukaryota</taxon>
        <taxon>Metazoa</taxon>
        <taxon>Ecdysozoa</taxon>
        <taxon>Arthropoda</taxon>
        <taxon>Crustacea</taxon>
        <taxon>Multicrustacea</taxon>
        <taxon>Malacostraca</taxon>
        <taxon>Eumalacostraca</taxon>
        <taxon>Eucarida</taxon>
        <taxon>Decapoda</taxon>
        <taxon>Pleocyemata</taxon>
        <taxon>Brachyura</taxon>
        <taxon>Eubrachyura</taxon>
        <taxon>Portunoidea</taxon>
        <taxon>Portunidae</taxon>
        <taxon>Portuninae</taxon>
        <taxon>Portunus</taxon>
    </lineage>
</organism>
<protein>
    <submittedName>
        <fullName evidence="1">Uncharacterized protein</fullName>
    </submittedName>
</protein>
<dbReference type="AlphaFoldDB" id="A0A5B7DAA1"/>
<keyword evidence="2" id="KW-1185">Reference proteome</keyword>
<dbReference type="Proteomes" id="UP000324222">
    <property type="component" value="Unassembled WGS sequence"/>
</dbReference>
<evidence type="ECO:0000313" key="2">
    <source>
        <dbReference type="Proteomes" id="UP000324222"/>
    </source>
</evidence>